<dbReference type="Gene3D" id="3.10.450.50">
    <property type="match status" value="1"/>
</dbReference>
<evidence type="ECO:0000313" key="7">
    <source>
        <dbReference type="EMBL" id="MEC4719632.1"/>
    </source>
</evidence>
<sequence length="380" mass="40288">MSKIRLRPAISKSIVLSGLLTALCAAPAIADDAADINRFMRAGQYGEALSKIDAALARTPRDAQLRFLKGVILAEQNKSAEAIAVFAKLTEDHPTLPEPYNNLAVLYAATGQYDKARGALDSAIRTNPTYATAYENLGDVHAKLASQAYDKALQLDSGNSAAKSKLTLMRSLVSVNGVAGNVKPSSNPPKPHEQIVASAPKPAPAAVPAPAPSAPAPAPAPAAKPADQVAAAKPEPARPAPVKPEKQDKQDASKEAKSAAKPAPEGNAGRDEVIEAVQDWAKAWSAQDVKGYLNAYGSDFQVPNGQARKAWEEERRNRIVGKGRINVKIESPQVSVNGSTATVKFRQVYLSDRLTANTRKTLVLTKQAGKWKIKQEVTGG</sequence>
<gene>
    <name evidence="7" type="ORF">RY831_10770</name>
</gene>
<dbReference type="InterPro" id="IPR011990">
    <property type="entry name" value="TPR-like_helical_dom_sf"/>
</dbReference>
<proteinExistence type="predicted"/>
<evidence type="ECO:0000256" key="5">
    <source>
        <dbReference type="SAM" id="SignalP"/>
    </source>
</evidence>
<accession>A0ABU6J7L3</accession>
<dbReference type="Pfam" id="PF13414">
    <property type="entry name" value="TPR_11"/>
    <property type="match status" value="1"/>
</dbReference>
<feature type="domain" description="Cds6 C-terminal" evidence="6">
    <location>
        <begin position="273"/>
        <end position="376"/>
    </location>
</feature>
<evidence type="ECO:0000313" key="8">
    <source>
        <dbReference type="Proteomes" id="UP001352263"/>
    </source>
</evidence>
<feature type="compositionally biased region" description="Low complexity" evidence="4">
    <location>
        <begin position="223"/>
        <end position="234"/>
    </location>
</feature>
<feature type="chain" id="PRO_5045844563" evidence="5">
    <location>
        <begin position="31"/>
        <end position="380"/>
    </location>
</feature>
<comment type="caution">
    <text evidence="7">The sequence shown here is derived from an EMBL/GenBank/DDBJ whole genome shotgun (WGS) entry which is preliminary data.</text>
</comment>
<feature type="region of interest" description="Disordered" evidence="4">
    <location>
        <begin position="180"/>
        <end position="270"/>
    </location>
</feature>
<dbReference type="InterPro" id="IPR051685">
    <property type="entry name" value="Ycf3/AcsC/BcsC/TPR_MFPF"/>
</dbReference>
<evidence type="ECO:0000256" key="4">
    <source>
        <dbReference type="SAM" id="MobiDB-lite"/>
    </source>
</evidence>
<dbReference type="PROSITE" id="PS50005">
    <property type="entry name" value="TPR"/>
    <property type="match status" value="1"/>
</dbReference>
<dbReference type="Gene3D" id="1.25.40.10">
    <property type="entry name" value="Tetratricopeptide repeat domain"/>
    <property type="match status" value="1"/>
</dbReference>
<reference evidence="7 8" key="1">
    <citation type="submission" date="2023-10" db="EMBL/GenBank/DDBJ databases">
        <title>Noviherbaspirillum sp. CPCC 100848 genome assembly.</title>
        <authorList>
            <person name="Li X.Y."/>
            <person name="Fang X.M."/>
        </authorList>
    </citation>
    <scope>NUCLEOTIDE SEQUENCE [LARGE SCALE GENOMIC DNA]</scope>
    <source>
        <strain evidence="7 8">CPCC 100848</strain>
    </source>
</reference>
<evidence type="ECO:0000256" key="2">
    <source>
        <dbReference type="ARBA" id="ARBA00022803"/>
    </source>
</evidence>
<keyword evidence="8" id="KW-1185">Reference proteome</keyword>
<protein>
    <submittedName>
        <fullName evidence="7">Tetratricopeptide repeat protein</fullName>
    </submittedName>
</protein>
<feature type="signal peptide" evidence="5">
    <location>
        <begin position="1"/>
        <end position="30"/>
    </location>
</feature>
<dbReference type="Proteomes" id="UP001352263">
    <property type="component" value="Unassembled WGS sequence"/>
</dbReference>
<organism evidence="7 8">
    <name type="scientific">Noviherbaspirillum album</name>
    <dbReference type="NCBI Taxonomy" id="3080276"/>
    <lineage>
        <taxon>Bacteria</taxon>
        <taxon>Pseudomonadati</taxon>
        <taxon>Pseudomonadota</taxon>
        <taxon>Betaproteobacteria</taxon>
        <taxon>Burkholderiales</taxon>
        <taxon>Oxalobacteraceae</taxon>
        <taxon>Noviherbaspirillum</taxon>
    </lineage>
</organism>
<evidence type="ECO:0000256" key="3">
    <source>
        <dbReference type="PROSITE-ProRule" id="PRU00339"/>
    </source>
</evidence>
<feature type="repeat" description="TPR" evidence="3">
    <location>
        <begin position="97"/>
        <end position="130"/>
    </location>
</feature>
<dbReference type="SUPFAM" id="SSF54427">
    <property type="entry name" value="NTF2-like"/>
    <property type="match status" value="1"/>
</dbReference>
<feature type="compositionally biased region" description="Basic and acidic residues" evidence="4">
    <location>
        <begin position="243"/>
        <end position="258"/>
    </location>
</feature>
<evidence type="ECO:0000259" key="6">
    <source>
        <dbReference type="Pfam" id="PF24125"/>
    </source>
</evidence>
<keyword evidence="5" id="KW-0732">Signal</keyword>
<dbReference type="Pfam" id="PF13432">
    <property type="entry name" value="TPR_16"/>
    <property type="match status" value="1"/>
</dbReference>
<dbReference type="InterPro" id="IPR056203">
    <property type="entry name" value="Cds6_C"/>
</dbReference>
<evidence type="ECO:0000256" key="1">
    <source>
        <dbReference type="ARBA" id="ARBA00022737"/>
    </source>
</evidence>
<dbReference type="SUPFAM" id="SSF48452">
    <property type="entry name" value="TPR-like"/>
    <property type="match status" value="1"/>
</dbReference>
<keyword evidence="1" id="KW-0677">Repeat</keyword>
<dbReference type="InterPro" id="IPR019734">
    <property type="entry name" value="TPR_rpt"/>
</dbReference>
<dbReference type="PANTHER" id="PTHR44943">
    <property type="entry name" value="CELLULOSE SYNTHASE OPERON PROTEIN C"/>
    <property type="match status" value="1"/>
</dbReference>
<dbReference type="EMBL" id="JAWIIV010000007">
    <property type="protein sequence ID" value="MEC4719632.1"/>
    <property type="molecule type" value="Genomic_DNA"/>
</dbReference>
<name>A0ABU6J7L3_9BURK</name>
<feature type="compositionally biased region" description="Pro residues" evidence="4">
    <location>
        <begin position="201"/>
        <end position="222"/>
    </location>
</feature>
<dbReference type="PANTHER" id="PTHR44943:SF8">
    <property type="entry name" value="TPR REPEAT-CONTAINING PROTEIN MJ0263"/>
    <property type="match status" value="1"/>
</dbReference>
<keyword evidence="2 3" id="KW-0802">TPR repeat</keyword>
<dbReference type="InterPro" id="IPR032710">
    <property type="entry name" value="NTF2-like_dom_sf"/>
</dbReference>
<dbReference type="SMART" id="SM00028">
    <property type="entry name" value="TPR"/>
    <property type="match status" value="3"/>
</dbReference>
<dbReference type="RefSeq" id="WP_326506345.1">
    <property type="nucleotide sequence ID" value="NZ_JAWIIV010000007.1"/>
</dbReference>
<dbReference type="Pfam" id="PF24125">
    <property type="entry name" value="Cds6_C"/>
    <property type="match status" value="1"/>
</dbReference>